<evidence type="ECO:0000313" key="3">
    <source>
        <dbReference type="EMBL" id="PTB78553.1"/>
    </source>
</evidence>
<feature type="region of interest" description="Disordered" evidence="1">
    <location>
        <begin position="1"/>
        <end position="25"/>
    </location>
</feature>
<dbReference type="Proteomes" id="UP000240760">
    <property type="component" value="Unassembled WGS sequence"/>
</dbReference>
<keyword evidence="2" id="KW-0812">Transmembrane</keyword>
<feature type="compositionally biased region" description="Basic and acidic residues" evidence="1">
    <location>
        <begin position="1"/>
        <end position="18"/>
    </location>
</feature>
<reference evidence="3 4" key="1">
    <citation type="submission" date="2016-07" db="EMBL/GenBank/DDBJ databases">
        <title>Multiple horizontal gene transfer events from other fungi enriched the ability of initially mycotrophic Trichoderma (Ascomycota) to feed on dead plant biomass.</title>
        <authorList>
            <consortium name="DOE Joint Genome Institute"/>
            <person name="Aerts A."/>
            <person name="Atanasova L."/>
            <person name="Chenthamara K."/>
            <person name="Zhang J."/>
            <person name="Grujic M."/>
            <person name="Henrissat B."/>
            <person name="Kuo A."/>
            <person name="Salamov A."/>
            <person name="Lipzen A."/>
            <person name="Labutti K."/>
            <person name="Barry K."/>
            <person name="Miao Y."/>
            <person name="Rahimi M.J."/>
            <person name="Shen Q."/>
            <person name="Grigoriev I.V."/>
            <person name="Kubicek C.P."/>
            <person name="Druzhinina I.S."/>
        </authorList>
    </citation>
    <scope>NUCLEOTIDE SEQUENCE [LARGE SCALE GENOMIC DNA]</scope>
    <source>
        <strain evidence="3 4">ATCC 18648</strain>
    </source>
</reference>
<keyword evidence="2" id="KW-1133">Transmembrane helix</keyword>
<keyword evidence="4" id="KW-1185">Reference proteome</keyword>
<evidence type="ECO:0000256" key="2">
    <source>
        <dbReference type="SAM" id="Phobius"/>
    </source>
</evidence>
<keyword evidence="2" id="KW-0472">Membrane</keyword>
<organism evidence="3 4">
    <name type="scientific">Trichoderma longibrachiatum ATCC 18648</name>
    <dbReference type="NCBI Taxonomy" id="983965"/>
    <lineage>
        <taxon>Eukaryota</taxon>
        <taxon>Fungi</taxon>
        <taxon>Dikarya</taxon>
        <taxon>Ascomycota</taxon>
        <taxon>Pezizomycotina</taxon>
        <taxon>Sordariomycetes</taxon>
        <taxon>Hypocreomycetidae</taxon>
        <taxon>Hypocreales</taxon>
        <taxon>Hypocreaceae</taxon>
        <taxon>Trichoderma</taxon>
    </lineage>
</organism>
<accession>A0A2T4CAH5</accession>
<evidence type="ECO:0000256" key="1">
    <source>
        <dbReference type="SAM" id="MobiDB-lite"/>
    </source>
</evidence>
<name>A0A2T4CAH5_TRILO</name>
<dbReference type="AlphaFoldDB" id="A0A2T4CAH5"/>
<protein>
    <submittedName>
        <fullName evidence="3">Uncharacterized protein</fullName>
    </submittedName>
</protein>
<gene>
    <name evidence="3" type="ORF">M440DRAFT_1196381</name>
</gene>
<evidence type="ECO:0000313" key="4">
    <source>
        <dbReference type="Proteomes" id="UP000240760"/>
    </source>
</evidence>
<dbReference type="EMBL" id="KZ679129">
    <property type="protein sequence ID" value="PTB78553.1"/>
    <property type="molecule type" value="Genomic_DNA"/>
</dbReference>
<proteinExistence type="predicted"/>
<feature type="region of interest" description="Disordered" evidence="1">
    <location>
        <begin position="39"/>
        <end position="61"/>
    </location>
</feature>
<feature type="transmembrane region" description="Helical" evidence="2">
    <location>
        <begin position="146"/>
        <end position="170"/>
    </location>
</feature>
<sequence length="188" mass="21329">MRQRDNQKSMTYDKETPPKHFNGKYIQFGKPMTTVKTTPIGPSRSPASGFGNSENSPIRIGAPGIRMTPRLVLTEPDAHPMTRPQILGHHPVNTVWGGRRWPMAARGPLERLAAARLRRPELWTANSRAASSRPSSLYIQPRPRHLFLHLSYFLLILSLFLVFSLLPSLFDEDTNKLLLKSTRIKQLP</sequence>